<protein>
    <submittedName>
        <fullName evidence="2">Uncharacterized protein</fullName>
    </submittedName>
</protein>
<evidence type="ECO:0000313" key="2">
    <source>
        <dbReference type="EMBL" id="KAI9278376.1"/>
    </source>
</evidence>
<dbReference type="Proteomes" id="UP001209540">
    <property type="component" value="Unassembled WGS sequence"/>
</dbReference>
<feature type="region of interest" description="Disordered" evidence="1">
    <location>
        <begin position="23"/>
        <end position="63"/>
    </location>
</feature>
<reference evidence="2" key="1">
    <citation type="journal article" date="2022" name="IScience">
        <title>Evolution of zygomycete secretomes and the origins of terrestrial fungal ecologies.</title>
        <authorList>
            <person name="Chang Y."/>
            <person name="Wang Y."/>
            <person name="Mondo S."/>
            <person name="Ahrendt S."/>
            <person name="Andreopoulos W."/>
            <person name="Barry K."/>
            <person name="Beard J."/>
            <person name="Benny G.L."/>
            <person name="Blankenship S."/>
            <person name="Bonito G."/>
            <person name="Cuomo C."/>
            <person name="Desiro A."/>
            <person name="Gervers K.A."/>
            <person name="Hundley H."/>
            <person name="Kuo A."/>
            <person name="LaButti K."/>
            <person name="Lang B.F."/>
            <person name="Lipzen A."/>
            <person name="O'Donnell K."/>
            <person name="Pangilinan J."/>
            <person name="Reynolds N."/>
            <person name="Sandor L."/>
            <person name="Smith M.E."/>
            <person name="Tsang A."/>
            <person name="Grigoriev I.V."/>
            <person name="Stajich J.E."/>
            <person name="Spatafora J.W."/>
        </authorList>
    </citation>
    <scope>NUCLEOTIDE SEQUENCE</scope>
    <source>
        <strain evidence="2">RSA 2281</strain>
    </source>
</reference>
<evidence type="ECO:0000313" key="3">
    <source>
        <dbReference type="Proteomes" id="UP001209540"/>
    </source>
</evidence>
<reference evidence="2" key="2">
    <citation type="submission" date="2023-02" db="EMBL/GenBank/DDBJ databases">
        <authorList>
            <consortium name="DOE Joint Genome Institute"/>
            <person name="Mondo S.J."/>
            <person name="Chang Y."/>
            <person name="Wang Y."/>
            <person name="Ahrendt S."/>
            <person name="Andreopoulos W."/>
            <person name="Barry K."/>
            <person name="Beard J."/>
            <person name="Benny G.L."/>
            <person name="Blankenship S."/>
            <person name="Bonito G."/>
            <person name="Cuomo C."/>
            <person name="Desiro A."/>
            <person name="Gervers K.A."/>
            <person name="Hundley H."/>
            <person name="Kuo A."/>
            <person name="LaButti K."/>
            <person name="Lang B.F."/>
            <person name="Lipzen A."/>
            <person name="O'Donnell K."/>
            <person name="Pangilinan J."/>
            <person name="Reynolds N."/>
            <person name="Sandor L."/>
            <person name="Smith M.W."/>
            <person name="Tsang A."/>
            <person name="Grigoriev I.V."/>
            <person name="Stajich J.E."/>
            <person name="Spatafora J.W."/>
        </authorList>
    </citation>
    <scope>NUCLEOTIDE SEQUENCE</scope>
    <source>
        <strain evidence="2">RSA 2281</strain>
    </source>
</reference>
<feature type="compositionally biased region" description="Polar residues" evidence="1">
    <location>
        <begin position="48"/>
        <end position="59"/>
    </location>
</feature>
<organism evidence="2 3">
    <name type="scientific">Phascolomyces articulosus</name>
    <dbReference type="NCBI Taxonomy" id="60185"/>
    <lineage>
        <taxon>Eukaryota</taxon>
        <taxon>Fungi</taxon>
        <taxon>Fungi incertae sedis</taxon>
        <taxon>Mucoromycota</taxon>
        <taxon>Mucoromycotina</taxon>
        <taxon>Mucoromycetes</taxon>
        <taxon>Mucorales</taxon>
        <taxon>Lichtheimiaceae</taxon>
        <taxon>Phascolomyces</taxon>
    </lineage>
</organism>
<feature type="compositionally biased region" description="Low complexity" evidence="1">
    <location>
        <begin position="268"/>
        <end position="281"/>
    </location>
</feature>
<proteinExistence type="predicted"/>
<dbReference type="EMBL" id="JAIXMP010000001">
    <property type="protein sequence ID" value="KAI9278376.1"/>
    <property type="molecule type" value="Genomic_DNA"/>
</dbReference>
<dbReference type="AlphaFoldDB" id="A0AAD5KCD7"/>
<sequence>MGISPLGSQVEVCGTPKAAPRAIAPIGPPANGRRASSAVAGPIGSPVGLTTSRMKSGSDASADRTAIHHAAQAASSPAPAIATPCRETQYSFFSNFLFGDPPNRVAKNPCVVPPLQPEQDNKSVKGRSDTHLDRRFSNDTQEMGWTNGWTASSLLSDDFHGRLFGDVLPDRNTMILERAKVSYAKLNEMTQIVGFHTLDQLHRMMNDLYCDCPIGIQELYHVLMVRTPQNPFRCISDPRYGGIIVHHQDEPQSRSIGFDMNAFPTAVSPPTSSGTPSSNNSLGQLPLNSTHPLQQLHCNNGR</sequence>
<feature type="region of interest" description="Disordered" evidence="1">
    <location>
        <begin position="260"/>
        <end position="302"/>
    </location>
</feature>
<evidence type="ECO:0000256" key="1">
    <source>
        <dbReference type="SAM" id="MobiDB-lite"/>
    </source>
</evidence>
<keyword evidence="3" id="KW-1185">Reference proteome</keyword>
<name>A0AAD5KCD7_9FUNG</name>
<feature type="compositionally biased region" description="Polar residues" evidence="1">
    <location>
        <begin position="282"/>
        <end position="302"/>
    </location>
</feature>
<comment type="caution">
    <text evidence="2">The sequence shown here is derived from an EMBL/GenBank/DDBJ whole genome shotgun (WGS) entry which is preliminary data.</text>
</comment>
<gene>
    <name evidence="2" type="ORF">BDA99DRAFT_5194</name>
</gene>
<accession>A0AAD5KCD7</accession>